<protein>
    <submittedName>
        <fullName evidence="14">Homeobox protein aristaless-like 3</fullName>
    </submittedName>
</protein>
<comment type="subcellular location">
    <subcellularLocation>
        <location evidence="1 9 10">Nucleus</location>
    </subcellularLocation>
</comment>
<dbReference type="InterPro" id="IPR050649">
    <property type="entry name" value="Paired_Homeobox_TFs"/>
</dbReference>
<dbReference type="KEGG" id="ipu:108265265"/>
<dbReference type="FunFam" id="1.10.10.60:FF:000093">
    <property type="entry name" value="ALX homeobox protein 1"/>
    <property type="match status" value="1"/>
</dbReference>
<evidence type="ECO:0000256" key="6">
    <source>
        <dbReference type="ARBA" id="ARBA00023155"/>
    </source>
</evidence>
<dbReference type="GO" id="GO:0000981">
    <property type="term" value="F:DNA-binding transcription factor activity, RNA polymerase II-specific"/>
    <property type="evidence" value="ECO:0007669"/>
    <property type="project" value="InterPro"/>
</dbReference>
<dbReference type="Gene3D" id="1.10.10.60">
    <property type="entry name" value="Homeodomain-like"/>
    <property type="match status" value="1"/>
</dbReference>
<evidence type="ECO:0000256" key="8">
    <source>
        <dbReference type="ARBA" id="ARBA00023242"/>
    </source>
</evidence>
<dbReference type="PROSITE" id="PS00027">
    <property type="entry name" value="HOMEOBOX_1"/>
    <property type="match status" value="1"/>
</dbReference>
<evidence type="ECO:0000256" key="3">
    <source>
        <dbReference type="ARBA" id="ARBA00022473"/>
    </source>
</evidence>
<dbReference type="CTD" id="257"/>
<reference evidence="13" key="1">
    <citation type="journal article" date="2016" name="Nat. Commun.">
        <title>The channel catfish genome sequence provides insights into the evolution of scale formation in teleosts.</title>
        <authorList>
            <person name="Liu Z."/>
            <person name="Liu S."/>
            <person name="Yao J."/>
            <person name="Bao L."/>
            <person name="Zhang J."/>
            <person name="Li Y."/>
            <person name="Jiang C."/>
            <person name="Sun L."/>
            <person name="Wang R."/>
            <person name="Zhang Y."/>
            <person name="Zhou T."/>
            <person name="Zeng Q."/>
            <person name="Fu Q."/>
            <person name="Gao S."/>
            <person name="Li N."/>
            <person name="Koren S."/>
            <person name="Jiang Y."/>
            <person name="Zimin A."/>
            <person name="Xu P."/>
            <person name="Phillippy A.M."/>
            <person name="Geng X."/>
            <person name="Song L."/>
            <person name="Sun F."/>
            <person name="Li C."/>
            <person name="Wang X."/>
            <person name="Chen A."/>
            <person name="Jin Y."/>
            <person name="Yuan Z."/>
            <person name="Yang Y."/>
            <person name="Tan S."/>
            <person name="Peatman E."/>
            <person name="Lu J."/>
            <person name="Qin Z."/>
            <person name="Dunham R."/>
            <person name="Li Z."/>
            <person name="Sonstegard T."/>
            <person name="Feng J."/>
            <person name="Danzmann R.G."/>
            <person name="Schroeder S."/>
            <person name="Scheffler B."/>
            <person name="Duke M.V."/>
            <person name="Ballard L."/>
            <person name="Kucuktas H."/>
            <person name="Kaltenboeck L."/>
            <person name="Liu H."/>
            <person name="Armbruster J."/>
            <person name="Xie Y."/>
            <person name="Kirby M.L."/>
            <person name="Tian Y."/>
            <person name="Flanagan M.E."/>
            <person name="Mu W."/>
            <person name="Waldbieser G.C."/>
        </authorList>
    </citation>
    <scope>NUCLEOTIDE SEQUENCE [LARGE SCALE GENOMIC DNA]</scope>
    <source>
        <strain evidence="13">SDA103</strain>
    </source>
</reference>
<feature type="domain" description="Homeobox" evidence="12">
    <location>
        <begin position="168"/>
        <end position="228"/>
    </location>
</feature>
<dbReference type="PANTHER" id="PTHR24329:SF578">
    <property type="entry name" value="HOMEOBOX PROTEIN ARISTALESS-LIKE 3"/>
    <property type="match status" value="1"/>
</dbReference>
<organism evidence="13 14">
    <name type="scientific">Ictalurus punctatus</name>
    <name type="common">Channel catfish</name>
    <name type="synonym">Silurus punctatus</name>
    <dbReference type="NCBI Taxonomy" id="7998"/>
    <lineage>
        <taxon>Eukaryota</taxon>
        <taxon>Metazoa</taxon>
        <taxon>Chordata</taxon>
        <taxon>Craniata</taxon>
        <taxon>Vertebrata</taxon>
        <taxon>Euteleostomi</taxon>
        <taxon>Actinopterygii</taxon>
        <taxon>Neopterygii</taxon>
        <taxon>Teleostei</taxon>
        <taxon>Ostariophysi</taxon>
        <taxon>Siluriformes</taxon>
        <taxon>Ictaluridae</taxon>
        <taxon>Ictalurus</taxon>
    </lineage>
</organism>
<dbReference type="InterPro" id="IPR001356">
    <property type="entry name" value="HD"/>
</dbReference>
<proteinExistence type="inferred from homology"/>
<evidence type="ECO:0000256" key="7">
    <source>
        <dbReference type="ARBA" id="ARBA00023163"/>
    </source>
</evidence>
<dbReference type="GO" id="GO:0000977">
    <property type="term" value="F:RNA polymerase II transcription regulatory region sequence-specific DNA binding"/>
    <property type="evidence" value="ECO:0007669"/>
    <property type="project" value="TreeGrafter"/>
</dbReference>
<keyword evidence="6 9" id="KW-0371">Homeobox</keyword>
<dbReference type="InterPro" id="IPR009057">
    <property type="entry name" value="Homeodomain-like_sf"/>
</dbReference>
<evidence type="ECO:0000256" key="10">
    <source>
        <dbReference type="RuleBase" id="RU000682"/>
    </source>
</evidence>
<evidence type="ECO:0000313" key="13">
    <source>
        <dbReference type="Proteomes" id="UP000221080"/>
    </source>
</evidence>
<dbReference type="InterPro" id="IPR017970">
    <property type="entry name" value="Homeobox_CS"/>
</dbReference>
<dbReference type="Proteomes" id="UP000221080">
    <property type="component" value="Chromosome 5"/>
</dbReference>
<feature type="DNA-binding region" description="Homeobox" evidence="9">
    <location>
        <begin position="170"/>
        <end position="229"/>
    </location>
</feature>
<evidence type="ECO:0000256" key="9">
    <source>
        <dbReference type="PROSITE-ProRule" id="PRU00108"/>
    </source>
</evidence>
<dbReference type="SMART" id="SM00389">
    <property type="entry name" value="HOX"/>
    <property type="match status" value="1"/>
</dbReference>
<dbReference type="SUPFAM" id="SSF46689">
    <property type="entry name" value="Homeodomain-like"/>
    <property type="match status" value="1"/>
</dbReference>
<name>A0A2D0QX54_ICTPU</name>
<reference evidence="14" key="2">
    <citation type="submission" date="2025-08" db="UniProtKB">
        <authorList>
            <consortium name="RefSeq"/>
        </authorList>
    </citation>
    <scope>IDENTIFICATION</scope>
    <source>
        <tissue evidence="14">Blood</tissue>
    </source>
</reference>
<evidence type="ECO:0000256" key="11">
    <source>
        <dbReference type="SAM" id="MobiDB-lite"/>
    </source>
</evidence>
<dbReference type="RefSeq" id="XP_017322894.2">
    <property type="nucleotide sequence ID" value="XM_017467405.3"/>
</dbReference>
<dbReference type="Pfam" id="PF00046">
    <property type="entry name" value="Homeodomain"/>
    <property type="match status" value="1"/>
</dbReference>
<feature type="compositionally biased region" description="Polar residues" evidence="11">
    <location>
        <begin position="15"/>
        <end position="33"/>
    </location>
</feature>
<keyword evidence="4" id="KW-0805">Transcription regulation</keyword>
<dbReference type="PROSITE" id="PS50071">
    <property type="entry name" value="HOMEOBOX_2"/>
    <property type="match status" value="1"/>
</dbReference>
<dbReference type="GeneID" id="108265265"/>
<evidence type="ECO:0000256" key="2">
    <source>
        <dbReference type="ARBA" id="ARBA00005733"/>
    </source>
</evidence>
<evidence type="ECO:0000256" key="5">
    <source>
        <dbReference type="ARBA" id="ARBA00023125"/>
    </source>
</evidence>
<evidence type="ECO:0000313" key="14">
    <source>
        <dbReference type="RefSeq" id="XP_017322894.2"/>
    </source>
</evidence>
<accession>A0A2D0QX54</accession>
<keyword evidence="7" id="KW-0804">Transcription</keyword>
<keyword evidence="13" id="KW-1185">Reference proteome</keyword>
<dbReference type="PANTHER" id="PTHR24329">
    <property type="entry name" value="HOMEOBOX PROTEIN ARISTALESS"/>
    <property type="match status" value="1"/>
</dbReference>
<dbReference type="CDD" id="cd00086">
    <property type="entry name" value="homeodomain"/>
    <property type="match status" value="1"/>
</dbReference>
<evidence type="ECO:0000256" key="4">
    <source>
        <dbReference type="ARBA" id="ARBA00023015"/>
    </source>
</evidence>
<evidence type="ECO:0000259" key="12">
    <source>
        <dbReference type="PROSITE" id="PS50071"/>
    </source>
</evidence>
<keyword evidence="3" id="KW-0217">Developmental protein</keyword>
<evidence type="ECO:0000256" key="1">
    <source>
        <dbReference type="ARBA" id="ARBA00004123"/>
    </source>
</evidence>
<gene>
    <name evidence="14" type="primary">alx3</name>
</gene>
<keyword evidence="8 9" id="KW-0539">Nucleus</keyword>
<dbReference type="GO" id="GO:0005634">
    <property type="term" value="C:nucleus"/>
    <property type="evidence" value="ECO:0007669"/>
    <property type="project" value="UniProtKB-SubCell"/>
</dbReference>
<comment type="similarity">
    <text evidence="2">Belongs to the paired homeobox family.</text>
</comment>
<dbReference type="OrthoDB" id="6159439at2759"/>
<sequence length="373" mass="41003">MLIAASARARSATMETESCLSFASPPNRTTPEQSPGLEHNSAAFFQCDELQKSPHAQVAQRHAGRADFFTARYAANGAHADFTHSLGASSPRKHGKYLEITATDQEPLSITEKSPFYDSSSNVGEKSLPKPLAYPVLDSECCGKLKESSDGLNEGDSIADSINLSGKNKKRRNRTTFSTFQLEELEKVFQKTHYPDVYAREQLALRTELTEARVQVWFQNRRAKWRKRERYGKMQEVRNHFAATYDISLLPRSNTYQMQGNLWPGGGCAGGASGGCVLGTDSMPSSCMAPYPHPHAHPHAHGLMGMSTSPTHPPHHPHPHHPGINGLYSLHSFQGGLGAHSFEPSPESDYKPSGLVALRMKPKDPGSLLSWPT</sequence>
<feature type="region of interest" description="Disordered" evidence="11">
    <location>
        <begin position="15"/>
        <end position="36"/>
    </location>
</feature>
<keyword evidence="5 9" id="KW-0238">DNA-binding</keyword>
<dbReference type="AlphaFoldDB" id="A0A2D0QX54"/>